<dbReference type="InterPro" id="IPR054343">
    <property type="entry name" value="TY-Chap_M"/>
</dbReference>
<dbReference type="InterPro" id="IPR054344">
    <property type="entry name" value="TY-Chap_N"/>
</dbReference>
<dbReference type="EMBL" id="LS483468">
    <property type="protein sequence ID" value="SQI29758.1"/>
    <property type="molecule type" value="Genomic_DNA"/>
</dbReference>
<feature type="region of interest" description="Disordered" evidence="1">
    <location>
        <begin position="427"/>
        <end position="462"/>
    </location>
</feature>
<dbReference type="Pfam" id="PF22551">
    <property type="entry name" value="TY-Chap1"/>
    <property type="match status" value="1"/>
</dbReference>
<dbReference type="KEGG" id="rcr:NCTC10994_01234"/>
<feature type="domain" description="TY-Chap central" evidence="2">
    <location>
        <begin position="180"/>
        <end position="307"/>
    </location>
</feature>
<evidence type="ECO:0000256" key="1">
    <source>
        <dbReference type="SAM" id="MobiDB-lite"/>
    </source>
</evidence>
<evidence type="ECO:0000259" key="2">
    <source>
        <dbReference type="Pfam" id="PF22551"/>
    </source>
</evidence>
<proteinExistence type="predicted"/>
<keyword evidence="6" id="KW-1185">Reference proteome</keyword>
<dbReference type="Pfam" id="PF22552">
    <property type="entry name" value="TY-Chap3"/>
    <property type="match status" value="1"/>
</dbReference>
<evidence type="ECO:0000259" key="4">
    <source>
        <dbReference type="Pfam" id="PF22554"/>
    </source>
</evidence>
<evidence type="ECO:0000313" key="5">
    <source>
        <dbReference type="EMBL" id="SQI29758.1"/>
    </source>
</evidence>
<dbReference type="STRING" id="1219011.GCA_001895045_02162"/>
<reference evidence="5 6" key="1">
    <citation type="submission" date="2018-06" db="EMBL/GenBank/DDBJ databases">
        <authorList>
            <consortium name="Pathogen Informatics"/>
            <person name="Doyle S."/>
        </authorList>
    </citation>
    <scope>NUCLEOTIDE SEQUENCE [LARGE SCALE GENOMIC DNA]</scope>
    <source>
        <strain evidence="5 6">NCTC10994</strain>
    </source>
</reference>
<protein>
    <recommendedName>
        <fullName evidence="7">YbjN domain-containing protein</fullName>
    </recommendedName>
</protein>
<dbReference type="Proteomes" id="UP000249091">
    <property type="component" value="Chromosome 1"/>
</dbReference>
<gene>
    <name evidence="5" type="ORF">NCTC10994_01234</name>
</gene>
<evidence type="ECO:0000313" key="6">
    <source>
        <dbReference type="Proteomes" id="UP000249091"/>
    </source>
</evidence>
<feature type="domain" description="TY-Chap N-terminal" evidence="3">
    <location>
        <begin position="15"/>
        <end position="142"/>
    </location>
</feature>
<dbReference type="RefSeq" id="WP_072700199.1">
    <property type="nucleotide sequence ID" value="NZ_JAFBBL010000001.1"/>
</dbReference>
<evidence type="ECO:0008006" key="7">
    <source>
        <dbReference type="Google" id="ProtNLM"/>
    </source>
</evidence>
<accession>A0A2X4U3S0</accession>
<organism evidence="5 6">
    <name type="scientific">Rhodococcus coprophilus</name>
    <dbReference type="NCBI Taxonomy" id="38310"/>
    <lineage>
        <taxon>Bacteria</taxon>
        <taxon>Bacillati</taxon>
        <taxon>Actinomycetota</taxon>
        <taxon>Actinomycetes</taxon>
        <taxon>Mycobacteriales</taxon>
        <taxon>Nocardiaceae</taxon>
        <taxon>Rhodococcus</taxon>
    </lineage>
</organism>
<feature type="domain" description="TY-Chap C-terminal" evidence="4">
    <location>
        <begin position="334"/>
        <end position="423"/>
    </location>
</feature>
<name>A0A2X4U3S0_9NOCA</name>
<dbReference type="AlphaFoldDB" id="A0A2X4U3S0"/>
<evidence type="ECO:0000259" key="3">
    <source>
        <dbReference type="Pfam" id="PF22552"/>
    </source>
</evidence>
<dbReference type="Pfam" id="PF22554">
    <property type="entry name" value="Chap-C"/>
    <property type="match status" value="1"/>
</dbReference>
<dbReference type="InterPro" id="IPR054342">
    <property type="entry name" value="TY-Chap_C"/>
</dbReference>
<sequence length="462" mass="50590">MAEAHNRFDRDVDLAWRGFRARLADHVAAMQDGDGLVLEPLAEESAGPAGPCVQFYAWNEDQVRCEVPSNSHLAHDRRLRPEDEAFLLDLGLNAPSRGADDPEDGGSPAFWIDRPLSWSDQLAELSVRALREVWGVPHPLFLRSETFGAGHTPVFDPPGPQPEARPAAHPQLAVEPASEEHIRELIESTVHDRIGECPAWDEDGDLVLKIDGVLVFVGVGPGGATVDLFAPIVHSITGRTRAAEVVSDLNRRWPHLKFVLVDDRVAVVNHLPASPFVPAHLVSALDGLAQFLETVDNGFASHVGGMLLREQVPDHECVPESFEDPPWTPEGEEDLPLPLLALRDFHLEGRIDVPAKTVAAIGDWEAEQLRQFLDLSNEQQVGWTSEALARAASGMDDGVAEADAKAHEWELTGRSLVAALELVERRGDDPKQRAARSKPLPPDQPALFDNPDEPTLFDGFGE</sequence>